<comment type="caution">
    <text evidence="2">The sequence shown here is derived from an EMBL/GenBank/DDBJ whole genome shotgun (WGS) entry which is preliminary data.</text>
</comment>
<evidence type="ECO:0000256" key="1">
    <source>
        <dbReference type="SAM" id="MobiDB-lite"/>
    </source>
</evidence>
<keyword evidence="3" id="KW-1185">Reference proteome</keyword>
<dbReference type="EMBL" id="JAQJAN010000007">
    <property type="protein sequence ID" value="KAJ5726991.1"/>
    <property type="molecule type" value="Genomic_DNA"/>
</dbReference>
<organism evidence="2 3">
    <name type="scientific">Penicillium malachiteum</name>
    <dbReference type="NCBI Taxonomy" id="1324776"/>
    <lineage>
        <taxon>Eukaryota</taxon>
        <taxon>Fungi</taxon>
        <taxon>Dikarya</taxon>
        <taxon>Ascomycota</taxon>
        <taxon>Pezizomycotina</taxon>
        <taxon>Eurotiomycetes</taxon>
        <taxon>Eurotiomycetidae</taxon>
        <taxon>Eurotiales</taxon>
        <taxon>Aspergillaceae</taxon>
        <taxon>Penicillium</taxon>
    </lineage>
</organism>
<reference evidence="2" key="1">
    <citation type="journal article" date="2023" name="IMA Fungus">
        <title>Comparative genomic study of the Penicillium genus elucidates a diverse pangenome and 15 lateral gene transfer events.</title>
        <authorList>
            <person name="Petersen C."/>
            <person name="Sorensen T."/>
            <person name="Nielsen M.R."/>
            <person name="Sondergaard T.E."/>
            <person name="Sorensen J.L."/>
            <person name="Fitzpatrick D.A."/>
            <person name="Frisvad J.C."/>
            <person name="Nielsen K.L."/>
        </authorList>
    </citation>
    <scope>NUCLEOTIDE SEQUENCE</scope>
    <source>
        <strain evidence="2">IBT 17514</strain>
    </source>
</reference>
<sequence>MATSSNDDVCTSQPEDRRGLNDSSPFIPKYRYTGIKRLQRIIDLERDLFLETSKRLALAYNDAQRSESRLHGRGSPERRAQLLSENAMKDSSQEATLDTSTDILHPIEGVIELPINFQDLSFRRASNPGLDYQHNSSGIIQFYFVNSQDAHHFISSAAFPTIKFSYLADYAVQIKMPLLPHGTAIDTIDTLIKQSAATMNHIMTVRGFNKTNIPALDGRGSKQADQAWGIYNPPVGARKDRPSIVLEVGLSESQDDVFKDVKFWLDPQRGGGRRDGFDV</sequence>
<protein>
    <submittedName>
        <fullName evidence="2">Uncharacterized protein</fullName>
    </submittedName>
</protein>
<accession>A0AAD6HMB8</accession>
<feature type="region of interest" description="Disordered" evidence="1">
    <location>
        <begin position="1"/>
        <end position="24"/>
    </location>
</feature>
<proteinExistence type="predicted"/>
<dbReference type="Proteomes" id="UP001215712">
    <property type="component" value="Unassembled WGS sequence"/>
</dbReference>
<feature type="compositionally biased region" description="Polar residues" evidence="1">
    <location>
        <begin position="1"/>
        <end position="13"/>
    </location>
</feature>
<dbReference type="AlphaFoldDB" id="A0AAD6HMB8"/>
<name>A0AAD6HMB8_9EURO</name>
<reference evidence="2" key="2">
    <citation type="submission" date="2023-01" db="EMBL/GenBank/DDBJ databases">
        <authorList>
            <person name="Petersen C."/>
        </authorList>
    </citation>
    <scope>NUCLEOTIDE SEQUENCE</scope>
    <source>
        <strain evidence="2">IBT 17514</strain>
    </source>
</reference>
<gene>
    <name evidence="2" type="ORF">N7493_006018</name>
</gene>
<evidence type="ECO:0000313" key="3">
    <source>
        <dbReference type="Proteomes" id="UP001215712"/>
    </source>
</evidence>
<evidence type="ECO:0000313" key="2">
    <source>
        <dbReference type="EMBL" id="KAJ5726991.1"/>
    </source>
</evidence>